<evidence type="ECO:0000256" key="2">
    <source>
        <dbReference type="SAM" id="SignalP"/>
    </source>
</evidence>
<feature type="compositionally biased region" description="Acidic residues" evidence="1">
    <location>
        <begin position="261"/>
        <end position="280"/>
    </location>
</feature>
<name>A0A875S866_EENNA</name>
<dbReference type="Proteomes" id="UP000662931">
    <property type="component" value="Chromosome 4"/>
</dbReference>
<dbReference type="GeneID" id="62196888"/>
<sequence length="349" mass="40217">MKIPFILLVTVAIVSATTAGNSHFSVPGALLGCVNQVAHATASSHRDFQSICAKRDQVLKCLVDNCAFGNFLQARDHYLGTCLCMVSELQNNTRYTFFKQPHENDPKTIARGSTADYWKAESMARKVAIKEYNQSRKYSNATITPAIKPPKNELREHQIQNNEHNKDINDTTTILASSRKIRQKDAIPLEEKTFDEVSEFRQFAPKKVENYYDDFTTITTERVLSTPLPVQDVHLASTNIALSLKFDKELLQEQTEKQLDDFDDDSDSPENSENNDDLDDLFGGTKISNDNRRRRRRKKGHERKIKGRKKKVYKADRERKWRAKDRNKWEKAKSFFTGYEDIGEKEEEE</sequence>
<dbReference type="OrthoDB" id="3998031at2759"/>
<feature type="signal peptide" evidence="2">
    <location>
        <begin position="1"/>
        <end position="19"/>
    </location>
</feature>
<evidence type="ECO:0000313" key="4">
    <source>
        <dbReference type="Proteomes" id="UP000662931"/>
    </source>
</evidence>
<feature type="region of interest" description="Disordered" evidence="1">
    <location>
        <begin position="258"/>
        <end position="324"/>
    </location>
</feature>
<feature type="compositionally biased region" description="Basic and acidic residues" evidence="1">
    <location>
        <begin position="313"/>
        <end position="324"/>
    </location>
</feature>
<dbReference type="AlphaFoldDB" id="A0A875S866"/>
<proteinExistence type="predicted"/>
<organism evidence="3 4">
    <name type="scientific">Eeniella nana</name>
    <name type="common">Yeast</name>
    <name type="synonym">Brettanomyces nanus</name>
    <dbReference type="NCBI Taxonomy" id="13502"/>
    <lineage>
        <taxon>Eukaryota</taxon>
        <taxon>Fungi</taxon>
        <taxon>Dikarya</taxon>
        <taxon>Ascomycota</taxon>
        <taxon>Saccharomycotina</taxon>
        <taxon>Pichiomycetes</taxon>
        <taxon>Pichiales</taxon>
        <taxon>Pichiaceae</taxon>
        <taxon>Brettanomyces</taxon>
    </lineage>
</organism>
<evidence type="ECO:0000313" key="3">
    <source>
        <dbReference type="EMBL" id="QPG76102.1"/>
    </source>
</evidence>
<gene>
    <name evidence="3" type="ORF">FOA43_003488</name>
</gene>
<dbReference type="RefSeq" id="XP_038779667.1">
    <property type="nucleotide sequence ID" value="XM_038923739.1"/>
</dbReference>
<reference evidence="3" key="1">
    <citation type="submission" date="2020-10" db="EMBL/GenBank/DDBJ databases">
        <authorList>
            <person name="Roach M.J.R."/>
        </authorList>
    </citation>
    <scope>NUCLEOTIDE SEQUENCE</scope>
    <source>
        <strain evidence="3">CBS 1945</strain>
    </source>
</reference>
<protein>
    <submittedName>
        <fullName evidence="3">Uncharacterized protein</fullName>
    </submittedName>
</protein>
<dbReference type="KEGG" id="bnn:FOA43_003488"/>
<keyword evidence="2" id="KW-0732">Signal</keyword>
<dbReference type="EMBL" id="CP064815">
    <property type="protein sequence ID" value="QPG76102.1"/>
    <property type="molecule type" value="Genomic_DNA"/>
</dbReference>
<dbReference type="PROSITE" id="PS51257">
    <property type="entry name" value="PROKAR_LIPOPROTEIN"/>
    <property type="match status" value="1"/>
</dbReference>
<feature type="chain" id="PRO_5034374375" evidence="2">
    <location>
        <begin position="20"/>
        <end position="349"/>
    </location>
</feature>
<feature type="compositionally biased region" description="Basic residues" evidence="1">
    <location>
        <begin position="292"/>
        <end position="312"/>
    </location>
</feature>
<evidence type="ECO:0000256" key="1">
    <source>
        <dbReference type="SAM" id="MobiDB-lite"/>
    </source>
</evidence>
<keyword evidence="4" id="KW-1185">Reference proteome</keyword>
<accession>A0A875S866</accession>